<dbReference type="AlphaFoldDB" id="A0A9K3DAV0"/>
<organism evidence="3 4">
    <name type="scientific">Kipferlia bialata</name>
    <dbReference type="NCBI Taxonomy" id="797122"/>
    <lineage>
        <taxon>Eukaryota</taxon>
        <taxon>Metamonada</taxon>
        <taxon>Carpediemonas-like organisms</taxon>
        <taxon>Kipferlia</taxon>
    </lineage>
</organism>
<gene>
    <name evidence="3" type="ORF">KIPB_013242</name>
</gene>
<accession>A0A9K3DAV0</accession>
<feature type="region of interest" description="Disordered" evidence="2">
    <location>
        <begin position="17"/>
        <end position="37"/>
    </location>
</feature>
<feature type="coiled-coil region" evidence="1">
    <location>
        <begin position="39"/>
        <end position="73"/>
    </location>
</feature>
<comment type="caution">
    <text evidence="3">The sequence shown here is derived from an EMBL/GenBank/DDBJ whole genome shotgun (WGS) entry which is preliminary data.</text>
</comment>
<protein>
    <submittedName>
        <fullName evidence="3">Snf7 family protein</fullName>
    </submittedName>
</protein>
<proteinExistence type="predicted"/>
<evidence type="ECO:0000313" key="4">
    <source>
        <dbReference type="Proteomes" id="UP000265618"/>
    </source>
</evidence>
<feature type="compositionally biased region" description="Polar residues" evidence="2">
    <location>
        <begin position="25"/>
        <end position="37"/>
    </location>
</feature>
<reference evidence="3 4" key="1">
    <citation type="journal article" date="2018" name="PLoS ONE">
        <title>The draft genome of Kipferlia bialata reveals reductive genome evolution in fornicate parasites.</title>
        <authorList>
            <person name="Tanifuji G."/>
            <person name="Takabayashi S."/>
            <person name="Kume K."/>
            <person name="Takagi M."/>
            <person name="Nakayama T."/>
            <person name="Kamikawa R."/>
            <person name="Inagaki Y."/>
            <person name="Hashimoto T."/>
        </authorList>
    </citation>
    <scope>NUCLEOTIDE SEQUENCE [LARGE SCALE GENOMIC DNA]</scope>
    <source>
        <strain evidence="3">NY0173</strain>
    </source>
</reference>
<dbReference type="EMBL" id="BDIP01006192">
    <property type="protein sequence ID" value="GIQ90443.1"/>
    <property type="molecule type" value="Genomic_DNA"/>
</dbReference>
<evidence type="ECO:0000256" key="2">
    <source>
        <dbReference type="SAM" id="MobiDB-lite"/>
    </source>
</evidence>
<keyword evidence="1" id="KW-0175">Coiled coil</keyword>
<dbReference type="Proteomes" id="UP000265618">
    <property type="component" value="Unassembled WGS sequence"/>
</dbReference>
<evidence type="ECO:0000313" key="3">
    <source>
        <dbReference type="EMBL" id="GIQ90443.1"/>
    </source>
</evidence>
<name>A0A9K3DAV0_9EUKA</name>
<dbReference type="Gene3D" id="1.10.287.1060">
    <property type="entry name" value="ESAT-6-like"/>
    <property type="match status" value="1"/>
</dbReference>
<feature type="non-terminal residue" evidence="3">
    <location>
        <position position="1"/>
    </location>
</feature>
<evidence type="ECO:0000256" key="1">
    <source>
        <dbReference type="SAM" id="Coils"/>
    </source>
</evidence>
<keyword evidence="4" id="KW-1185">Reference proteome</keyword>
<sequence>MSVLLAQRRSAVRHLRIGRMGGGQSKQAPKPTNSPQEVIQSIHDQIETLEERNRNYTQKINALKQKARDARATNPAGAVNFLKQAKLLEGNIRQNNEMINNMMS</sequence>